<dbReference type="Gramene" id="Jr06_02160_p1">
    <property type="protein sequence ID" value="cds.Jr06_02160_p1"/>
    <property type="gene ID" value="Jr06_02160"/>
</dbReference>
<accession>A0A2I4G7I2</accession>
<dbReference type="SUPFAM" id="SSF54427">
    <property type="entry name" value="NTF2-like"/>
    <property type="match status" value="1"/>
</dbReference>
<organism evidence="1 2">
    <name type="scientific">Juglans regia</name>
    <name type="common">English walnut</name>
    <dbReference type="NCBI Taxonomy" id="51240"/>
    <lineage>
        <taxon>Eukaryota</taxon>
        <taxon>Viridiplantae</taxon>
        <taxon>Streptophyta</taxon>
        <taxon>Embryophyta</taxon>
        <taxon>Tracheophyta</taxon>
        <taxon>Spermatophyta</taxon>
        <taxon>Magnoliopsida</taxon>
        <taxon>eudicotyledons</taxon>
        <taxon>Gunneridae</taxon>
        <taxon>Pentapetalae</taxon>
        <taxon>rosids</taxon>
        <taxon>fabids</taxon>
        <taxon>Fagales</taxon>
        <taxon>Juglandaceae</taxon>
        <taxon>Juglans</taxon>
    </lineage>
</organism>
<sequence>MAFLGQCCTRNCLSSKNSFTTFSVSKPCKARHLRNIVTNHHSTSFRRTFHQLSPGGKKNSRIIFQNSKEYQWRVCGSDDGSCGIAPLSPQIPSAVDVIEKFYQAINSEETEKLDEKLDQILSDHCVYQDLFFYIPFEGKQDIKNFLHNVKDAMGPHIHMVVDSMKEGENYSASVFWHLGWKGKQIPFSTGCGFFECEEVQGKLLIRKITGVEEFPVKPGDLLLKLLKAISDTFERYPRFAEGMLQLNFHGTHEGAGGPDQSLLDTFFGLKH</sequence>
<keyword evidence="1" id="KW-1185">Reference proteome</keyword>
<dbReference type="AlphaFoldDB" id="A0A2I4G7I2"/>
<evidence type="ECO:0000313" key="2">
    <source>
        <dbReference type="RefSeq" id="XP_018839853.1"/>
    </source>
</evidence>
<dbReference type="InterPro" id="IPR032710">
    <property type="entry name" value="NTF2-like_dom_sf"/>
</dbReference>
<dbReference type="GeneID" id="109005385"/>
<dbReference type="Proteomes" id="UP000235220">
    <property type="component" value="Chromosome 6"/>
</dbReference>
<name>A0A2I4G7I2_JUGRE</name>
<protein>
    <submittedName>
        <fullName evidence="2">Uncharacterized protein LOC109005385</fullName>
    </submittedName>
</protein>
<reference evidence="2" key="1">
    <citation type="submission" date="2025-08" db="UniProtKB">
        <authorList>
            <consortium name="RefSeq"/>
        </authorList>
    </citation>
    <scope>IDENTIFICATION</scope>
    <source>
        <tissue evidence="2">Leaves</tissue>
    </source>
</reference>
<dbReference type="Gene3D" id="3.10.450.50">
    <property type="match status" value="1"/>
</dbReference>
<dbReference type="OrthoDB" id="1886670at2759"/>
<evidence type="ECO:0000313" key="1">
    <source>
        <dbReference type="Proteomes" id="UP000235220"/>
    </source>
</evidence>
<dbReference type="KEGG" id="jre:109005385"/>
<dbReference type="RefSeq" id="XP_018839853.1">
    <property type="nucleotide sequence ID" value="XM_018984308.2"/>
</dbReference>
<proteinExistence type="predicted"/>
<dbReference type="PANTHER" id="PTHR33698:SF5">
    <property type="entry name" value="NTF2-LIKE DOMAIN-CONTAINING PROTEIN-RELATED"/>
    <property type="match status" value="1"/>
</dbReference>
<gene>
    <name evidence="2" type="primary">LOC109005385</name>
</gene>
<dbReference type="PANTHER" id="PTHR33698">
    <property type="entry name" value="NUCLEAR TRANSPORT FACTOR 2 (NTF2)-LIKE PROTEIN"/>
    <property type="match status" value="1"/>
</dbReference>